<sequence length="360" mass="38811">MIVLTIRDDFKEANHSLPLSSFKLNSRMEGVGIAALFAGISTLLLVVIAISAVVANRYYKSYLPAVHQIAEGIAQELRLQAPPVNRVPGSSLSEVDAAKLPSYAEAAICPVQTTINMNTRTPSTLSRDISSIPSPYESSVQTANSGQYGTPEEPATPGIGAPPSRQSSNLRNAALTQGPPPPASSLLPPAQRSSTGLSSRLASSLRISSMADGEGSTAPTPVGAKFRLATEPISTIALRTVCHCCTIPLPMFLQRYPFEHLRHLLGCASDISRNEGSDRRPLWFCLGSLVGLSSPTIEPTLYGRYHAMYHHMVLCYYMLSAVLAWMIPQITTLPPLTAPLPQSHFNRRITVFKTDGRSTT</sequence>
<keyword evidence="2" id="KW-1133">Transmembrane helix</keyword>
<dbReference type="AlphaFoldDB" id="A0A165EMC5"/>
<feature type="compositionally biased region" description="Polar residues" evidence="1">
    <location>
        <begin position="164"/>
        <end position="175"/>
    </location>
</feature>
<organism evidence="3 4">
    <name type="scientific">Calocera cornea HHB12733</name>
    <dbReference type="NCBI Taxonomy" id="1353952"/>
    <lineage>
        <taxon>Eukaryota</taxon>
        <taxon>Fungi</taxon>
        <taxon>Dikarya</taxon>
        <taxon>Basidiomycota</taxon>
        <taxon>Agaricomycotina</taxon>
        <taxon>Dacrymycetes</taxon>
        <taxon>Dacrymycetales</taxon>
        <taxon>Dacrymycetaceae</taxon>
        <taxon>Calocera</taxon>
    </lineage>
</organism>
<evidence type="ECO:0000256" key="1">
    <source>
        <dbReference type="SAM" id="MobiDB-lite"/>
    </source>
</evidence>
<keyword evidence="2" id="KW-0472">Membrane</keyword>
<keyword evidence="4" id="KW-1185">Reference proteome</keyword>
<evidence type="ECO:0000256" key="2">
    <source>
        <dbReference type="SAM" id="Phobius"/>
    </source>
</evidence>
<name>A0A165EMC5_9BASI</name>
<accession>A0A165EMC5</accession>
<gene>
    <name evidence="3" type="ORF">CALCODRAFT_359758</name>
</gene>
<feature type="region of interest" description="Disordered" evidence="1">
    <location>
        <begin position="119"/>
        <end position="199"/>
    </location>
</feature>
<proteinExistence type="predicted"/>
<dbReference type="InParanoid" id="A0A165EMC5"/>
<evidence type="ECO:0000313" key="4">
    <source>
        <dbReference type="Proteomes" id="UP000076842"/>
    </source>
</evidence>
<dbReference type="EMBL" id="KV424000">
    <property type="protein sequence ID" value="KZT55149.1"/>
    <property type="molecule type" value="Genomic_DNA"/>
</dbReference>
<feature type="transmembrane region" description="Helical" evidence="2">
    <location>
        <begin position="308"/>
        <end position="327"/>
    </location>
</feature>
<protein>
    <submittedName>
        <fullName evidence="3">Uncharacterized protein</fullName>
    </submittedName>
</protein>
<feature type="transmembrane region" description="Helical" evidence="2">
    <location>
        <begin position="31"/>
        <end position="55"/>
    </location>
</feature>
<feature type="compositionally biased region" description="Low complexity" evidence="1">
    <location>
        <begin position="184"/>
        <end position="199"/>
    </location>
</feature>
<keyword evidence="2" id="KW-0812">Transmembrane</keyword>
<feature type="compositionally biased region" description="Polar residues" evidence="1">
    <location>
        <begin position="119"/>
        <end position="148"/>
    </location>
</feature>
<evidence type="ECO:0000313" key="3">
    <source>
        <dbReference type="EMBL" id="KZT55149.1"/>
    </source>
</evidence>
<reference evidence="3 4" key="1">
    <citation type="journal article" date="2016" name="Mol. Biol. Evol.">
        <title>Comparative Genomics of Early-Diverging Mushroom-Forming Fungi Provides Insights into the Origins of Lignocellulose Decay Capabilities.</title>
        <authorList>
            <person name="Nagy L.G."/>
            <person name="Riley R."/>
            <person name="Tritt A."/>
            <person name="Adam C."/>
            <person name="Daum C."/>
            <person name="Floudas D."/>
            <person name="Sun H."/>
            <person name="Yadav J.S."/>
            <person name="Pangilinan J."/>
            <person name="Larsson K.H."/>
            <person name="Matsuura K."/>
            <person name="Barry K."/>
            <person name="Labutti K."/>
            <person name="Kuo R."/>
            <person name="Ohm R.A."/>
            <person name="Bhattacharya S.S."/>
            <person name="Shirouzu T."/>
            <person name="Yoshinaga Y."/>
            <person name="Martin F.M."/>
            <person name="Grigoriev I.V."/>
            <person name="Hibbett D.S."/>
        </authorList>
    </citation>
    <scope>NUCLEOTIDE SEQUENCE [LARGE SCALE GENOMIC DNA]</scope>
    <source>
        <strain evidence="3 4">HHB12733</strain>
    </source>
</reference>
<dbReference type="Proteomes" id="UP000076842">
    <property type="component" value="Unassembled WGS sequence"/>
</dbReference>